<keyword evidence="3" id="KW-0378">Hydrolase</keyword>
<accession>A0A1I1VFG0</accession>
<evidence type="ECO:0000256" key="1">
    <source>
        <dbReference type="SAM" id="MobiDB-lite"/>
    </source>
</evidence>
<reference evidence="3 4" key="1">
    <citation type="submission" date="2016-10" db="EMBL/GenBank/DDBJ databases">
        <authorList>
            <person name="Varghese N."/>
            <person name="Submissions S."/>
        </authorList>
    </citation>
    <scope>NUCLEOTIDE SEQUENCE [LARGE SCALE GENOMIC DNA]</scope>
    <source>
        <strain evidence="4">YIM D21,KCTC 23444,ACCC 10710</strain>
    </source>
</reference>
<feature type="compositionally biased region" description="Basic and acidic residues" evidence="1">
    <location>
        <begin position="99"/>
        <end position="113"/>
    </location>
</feature>
<sequence>MNATNNGMSCQTRCWALAGGGGLLIFLLLLLVGFAVIGALLLAIVIAAALGLLLQNIRCAPDAETGAASATDSQARTVAASAPSATPAPDPAPAGAPEAAERREDAPAEERKAPPPAPGAAVADADSETGPLVKPTKELPGQKDLAERKGTWRYEGDGSVTDAGAKPATLDAPRPGGADDLKRIKGVGPKLEDMLHRLGFFHFDQIAAWTDEEAAWVDANLDGFNGRVTRDDWVAQARALAAGEDPTANKGAGSGAT</sequence>
<keyword evidence="4" id="KW-1185">Reference proteome</keyword>
<dbReference type="AlphaFoldDB" id="A0A1I1VFG0"/>
<feature type="transmembrane region" description="Helical" evidence="2">
    <location>
        <begin position="21"/>
        <end position="54"/>
    </location>
</feature>
<feature type="region of interest" description="Disordered" evidence="1">
    <location>
        <begin position="67"/>
        <end position="177"/>
    </location>
</feature>
<dbReference type="GO" id="GO:0004519">
    <property type="term" value="F:endonuclease activity"/>
    <property type="evidence" value="ECO:0007669"/>
    <property type="project" value="UniProtKB-KW"/>
</dbReference>
<dbReference type="Gene3D" id="1.10.150.20">
    <property type="entry name" value="5' to 3' exonuclease, C-terminal subdomain"/>
    <property type="match status" value="1"/>
</dbReference>
<dbReference type="RefSeq" id="WP_223162989.1">
    <property type="nucleotide sequence ID" value="NZ_FOMS01000003.1"/>
</dbReference>
<keyword evidence="3" id="KW-0540">Nuclease</keyword>
<dbReference type="Proteomes" id="UP000325289">
    <property type="component" value="Unassembled WGS sequence"/>
</dbReference>
<evidence type="ECO:0000256" key="2">
    <source>
        <dbReference type="SAM" id="Phobius"/>
    </source>
</evidence>
<proteinExistence type="predicted"/>
<dbReference type="EMBL" id="FOMS01000003">
    <property type="protein sequence ID" value="SFD81802.1"/>
    <property type="molecule type" value="Genomic_DNA"/>
</dbReference>
<keyword evidence="3" id="KW-0255">Endonuclease</keyword>
<feature type="compositionally biased region" description="Low complexity" evidence="1">
    <location>
        <begin position="75"/>
        <end position="85"/>
    </location>
</feature>
<evidence type="ECO:0000313" key="4">
    <source>
        <dbReference type="Proteomes" id="UP000325289"/>
    </source>
</evidence>
<organism evidence="3 4">
    <name type="scientific">Roseivivax sediminis</name>
    <dbReference type="NCBI Taxonomy" id="936889"/>
    <lineage>
        <taxon>Bacteria</taxon>
        <taxon>Pseudomonadati</taxon>
        <taxon>Pseudomonadota</taxon>
        <taxon>Alphaproteobacteria</taxon>
        <taxon>Rhodobacterales</taxon>
        <taxon>Roseobacteraceae</taxon>
        <taxon>Roseivivax</taxon>
    </lineage>
</organism>
<keyword evidence="2" id="KW-1133">Transmembrane helix</keyword>
<keyword evidence="2" id="KW-0812">Transmembrane</keyword>
<protein>
    <submittedName>
        <fullName evidence="3">Predicted 5' DNA nuclease, flap endonuclease-1-like, helix-3-turn-helix (H3TH) domain</fullName>
    </submittedName>
</protein>
<name>A0A1I1VFG0_9RHOB</name>
<feature type="compositionally biased region" description="Basic and acidic residues" evidence="1">
    <location>
        <begin position="135"/>
        <end position="156"/>
    </location>
</feature>
<gene>
    <name evidence="3" type="ORF">SAMN04515678_103175</name>
</gene>
<evidence type="ECO:0000313" key="3">
    <source>
        <dbReference type="EMBL" id="SFD81802.1"/>
    </source>
</evidence>
<keyword evidence="2" id="KW-0472">Membrane</keyword>